<evidence type="ECO:0000313" key="2">
    <source>
        <dbReference type="EMBL" id="CAL8116150.1"/>
    </source>
</evidence>
<name>A0ABP1R3U7_9HEXA</name>
<comment type="caution">
    <text evidence="2">The sequence shown here is derived from an EMBL/GenBank/DDBJ whole genome shotgun (WGS) entry which is preliminary data.</text>
</comment>
<dbReference type="Proteomes" id="UP001642540">
    <property type="component" value="Unassembled WGS sequence"/>
</dbReference>
<feature type="transmembrane region" description="Helical" evidence="1">
    <location>
        <begin position="45"/>
        <end position="67"/>
    </location>
</feature>
<sequence length="238" mass="27043">MLLKTGLIIRIQQCIHSDRWFHVLPFKWDEQEGQLTVANAQSSKFYSAGSFLYFLVAGCSMLLSSFHRKEAQYIAETSLTMVTAVILLCCATMCRKLVTDHFSIIGILNGLIKLENEMEEDRTIIPLDLTMKLVQWTGQVIAISAKCYPLLLSVGAGLDTGLPINTFGIFLYNVDQKDGLLPYWPFLFRGLTVLGNLIVWHIVCIIGMFFCLEMLATYNFSKGSSTQFLKLYENFWIH</sequence>
<dbReference type="EMBL" id="CAXLJM020000052">
    <property type="protein sequence ID" value="CAL8116150.1"/>
    <property type="molecule type" value="Genomic_DNA"/>
</dbReference>
<organism evidence="2 3">
    <name type="scientific">Orchesella dallaii</name>
    <dbReference type="NCBI Taxonomy" id="48710"/>
    <lineage>
        <taxon>Eukaryota</taxon>
        <taxon>Metazoa</taxon>
        <taxon>Ecdysozoa</taxon>
        <taxon>Arthropoda</taxon>
        <taxon>Hexapoda</taxon>
        <taxon>Collembola</taxon>
        <taxon>Entomobryomorpha</taxon>
        <taxon>Entomobryoidea</taxon>
        <taxon>Orchesellidae</taxon>
        <taxon>Orchesellinae</taxon>
        <taxon>Orchesella</taxon>
    </lineage>
</organism>
<evidence type="ECO:0000256" key="1">
    <source>
        <dbReference type="SAM" id="Phobius"/>
    </source>
</evidence>
<accession>A0ABP1R3U7</accession>
<feature type="transmembrane region" description="Helical" evidence="1">
    <location>
        <begin position="150"/>
        <end position="174"/>
    </location>
</feature>
<gene>
    <name evidence="2" type="ORF">ODALV1_LOCUS17175</name>
</gene>
<protein>
    <submittedName>
        <fullName evidence="2">Uncharacterized protein</fullName>
    </submittedName>
</protein>
<reference evidence="2 3" key="1">
    <citation type="submission" date="2024-08" db="EMBL/GenBank/DDBJ databases">
        <authorList>
            <person name="Cucini C."/>
            <person name="Frati F."/>
        </authorList>
    </citation>
    <scope>NUCLEOTIDE SEQUENCE [LARGE SCALE GENOMIC DNA]</scope>
</reference>
<evidence type="ECO:0000313" key="3">
    <source>
        <dbReference type="Proteomes" id="UP001642540"/>
    </source>
</evidence>
<keyword evidence="1" id="KW-0812">Transmembrane</keyword>
<keyword evidence="1" id="KW-1133">Transmembrane helix</keyword>
<keyword evidence="1" id="KW-0472">Membrane</keyword>
<keyword evidence="3" id="KW-1185">Reference proteome</keyword>
<proteinExistence type="predicted"/>
<feature type="transmembrane region" description="Helical" evidence="1">
    <location>
        <begin position="73"/>
        <end position="94"/>
    </location>
</feature>
<feature type="transmembrane region" description="Helical" evidence="1">
    <location>
        <begin position="186"/>
        <end position="212"/>
    </location>
</feature>